<sequence length="299" mass="32137">MQNPHPGLPEIEYIKPASLEEASKFLAAHAGEARPFLGGTDTFVRMRDGVWKDKYLVDVKGLDGTAQVSFDPEKGLTIGAGVPMNRVEAMPEVREHYPLLAEAIRTVASYQLRNRATIVGNICNASPAGDTIGACMLYGGVLKVFGADGVREEPLATFFKGPGKTNLKPGDIALSLHLPLPPKGHVGRYIKVARNKLGDLAIVGVSVLGYPDATVASGFRFLIALASVAPVPLRVPVAEKVLAEKKIDEATIAEAAQIAMDSCSPIDDVRGSAQYRKHMVRNMTRRAVTEVWQKLTQAA</sequence>
<evidence type="ECO:0000313" key="5">
    <source>
        <dbReference type="EMBL" id="BAJ62611.1"/>
    </source>
</evidence>
<dbReference type="Gene3D" id="3.30.43.10">
    <property type="entry name" value="Uridine Diphospho-n-acetylenolpyruvylglucosamine Reductase, domain 2"/>
    <property type="match status" value="1"/>
</dbReference>
<dbReference type="InterPro" id="IPR016167">
    <property type="entry name" value="FAD-bd_PCMH_sub1"/>
</dbReference>
<dbReference type="KEGG" id="atm:ANT_05770"/>
<dbReference type="Pfam" id="PF00941">
    <property type="entry name" value="FAD_binding_5"/>
    <property type="match status" value="1"/>
</dbReference>
<dbReference type="SMART" id="SM01092">
    <property type="entry name" value="CO_deh_flav_C"/>
    <property type="match status" value="1"/>
</dbReference>
<dbReference type="STRING" id="926569.ANT_05770"/>
<dbReference type="GO" id="GO:0071949">
    <property type="term" value="F:FAD binding"/>
    <property type="evidence" value="ECO:0007669"/>
    <property type="project" value="InterPro"/>
</dbReference>
<gene>
    <name evidence="5" type="ordered locus">ANT_05770</name>
</gene>
<dbReference type="Proteomes" id="UP000008922">
    <property type="component" value="Chromosome"/>
</dbReference>
<dbReference type="OrthoDB" id="9789842at2"/>
<name>E8N1K6_ANATU</name>
<evidence type="ECO:0000256" key="3">
    <source>
        <dbReference type="ARBA" id="ARBA00023002"/>
    </source>
</evidence>
<dbReference type="FunCoup" id="E8N1K6">
    <property type="interactions" value="53"/>
</dbReference>
<proteinExistence type="predicted"/>
<keyword evidence="1" id="KW-0285">Flavoprotein</keyword>
<dbReference type="GO" id="GO:0016491">
    <property type="term" value="F:oxidoreductase activity"/>
    <property type="evidence" value="ECO:0007669"/>
    <property type="project" value="UniProtKB-KW"/>
</dbReference>
<evidence type="ECO:0000259" key="4">
    <source>
        <dbReference type="PROSITE" id="PS51387"/>
    </source>
</evidence>
<protein>
    <submittedName>
        <fullName evidence="5">Oxidoreductase FAD-binding subunit</fullName>
    </submittedName>
</protein>
<dbReference type="InterPro" id="IPR036683">
    <property type="entry name" value="CO_DH_flav_C_dom_sf"/>
</dbReference>
<dbReference type="PROSITE" id="PS51387">
    <property type="entry name" value="FAD_PCMH"/>
    <property type="match status" value="1"/>
</dbReference>
<dbReference type="Gene3D" id="3.30.465.10">
    <property type="match status" value="1"/>
</dbReference>
<accession>E8N1K6</accession>
<organism evidence="5 6">
    <name type="scientific">Anaerolinea thermophila (strain DSM 14523 / JCM 11388 / NBRC 100420 / UNI-1)</name>
    <dbReference type="NCBI Taxonomy" id="926569"/>
    <lineage>
        <taxon>Bacteria</taxon>
        <taxon>Bacillati</taxon>
        <taxon>Chloroflexota</taxon>
        <taxon>Anaerolineae</taxon>
        <taxon>Anaerolineales</taxon>
        <taxon>Anaerolineaceae</taxon>
        <taxon>Anaerolinea</taxon>
    </lineage>
</organism>
<keyword evidence="3" id="KW-0560">Oxidoreductase</keyword>
<dbReference type="InterPro" id="IPR005107">
    <property type="entry name" value="CO_DH_flav_C"/>
</dbReference>
<evidence type="ECO:0000256" key="2">
    <source>
        <dbReference type="ARBA" id="ARBA00022827"/>
    </source>
</evidence>
<dbReference type="InterPro" id="IPR016166">
    <property type="entry name" value="FAD-bd_PCMH"/>
</dbReference>
<dbReference type="InterPro" id="IPR036318">
    <property type="entry name" value="FAD-bd_PCMH-like_sf"/>
</dbReference>
<dbReference type="InterPro" id="IPR016169">
    <property type="entry name" value="FAD-bd_PCMH_sub2"/>
</dbReference>
<keyword evidence="2" id="KW-0274">FAD</keyword>
<dbReference type="RefSeq" id="WP_013559006.1">
    <property type="nucleotide sequence ID" value="NC_014960.1"/>
</dbReference>
<dbReference type="Pfam" id="PF03450">
    <property type="entry name" value="CO_deh_flav_C"/>
    <property type="match status" value="1"/>
</dbReference>
<dbReference type="Gene3D" id="3.30.390.50">
    <property type="entry name" value="CO dehydrogenase flavoprotein, C-terminal domain"/>
    <property type="match status" value="1"/>
</dbReference>
<dbReference type="HOGENOM" id="CLU_058050_0_1_0"/>
<dbReference type="SUPFAM" id="SSF55447">
    <property type="entry name" value="CO dehydrogenase flavoprotein C-terminal domain-like"/>
    <property type="match status" value="1"/>
</dbReference>
<feature type="domain" description="FAD-binding PCMH-type" evidence="4">
    <location>
        <begin position="6"/>
        <end position="183"/>
    </location>
</feature>
<dbReference type="PANTHER" id="PTHR42659:SF2">
    <property type="entry name" value="XANTHINE DEHYDROGENASE SUBUNIT C-RELATED"/>
    <property type="match status" value="1"/>
</dbReference>
<dbReference type="InParanoid" id="E8N1K6"/>
<keyword evidence="6" id="KW-1185">Reference proteome</keyword>
<evidence type="ECO:0000313" key="6">
    <source>
        <dbReference type="Proteomes" id="UP000008922"/>
    </source>
</evidence>
<dbReference type="InterPro" id="IPR051312">
    <property type="entry name" value="Diverse_Substr_Oxidored"/>
</dbReference>
<dbReference type="eggNOG" id="COG1319">
    <property type="taxonomic scope" value="Bacteria"/>
</dbReference>
<reference evidence="5 6" key="1">
    <citation type="submission" date="2010-12" db="EMBL/GenBank/DDBJ databases">
        <title>Whole genome sequence of Anaerolinea thermophila UNI-1.</title>
        <authorList>
            <person name="Narita-Yamada S."/>
            <person name="Kishi E."/>
            <person name="Watanabe Y."/>
            <person name="Takasaki K."/>
            <person name="Ankai A."/>
            <person name="Oguchi A."/>
            <person name="Fukui S."/>
            <person name="Takahashi M."/>
            <person name="Yashiro I."/>
            <person name="Hosoyama A."/>
            <person name="Sekiguchi Y."/>
            <person name="Hanada S."/>
            <person name="Fujita N."/>
        </authorList>
    </citation>
    <scope>NUCLEOTIDE SEQUENCE [LARGE SCALE GENOMIC DNA]</scope>
    <source>
        <strain evidence="6">DSM 14523 / JCM 11388 / NBRC 100420 / UNI-1</strain>
    </source>
</reference>
<dbReference type="PANTHER" id="PTHR42659">
    <property type="entry name" value="XANTHINE DEHYDROGENASE SUBUNIT C-RELATED"/>
    <property type="match status" value="1"/>
</dbReference>
<dbReference type="InterPro" id="IPR002346">
    <property type="entry name" value="Mopterin_DH_FAD-bd"/>
</dbReference>
<dbReference type="SUPFAM" id="SSF56176">
    <property type="entry name" value="FAD-binding/transporter-associated domain-like"/>
    <property type="match status" value="1"/>
</dbReference>
<dbReference type="AlphaFoldDB" id="E8N1K6"/>
<evidence type="ECO:0000256" key="1">
    <source>
        <dbReference type="ARBA" id="ARBA00022630"/>
    </source>
</evidence>
<dbReference type="EMBL" id="AP012029">
    <property type="protein sequence ID" value="BAJ62611.1"/>
    <property type="molecule type" value="Genomic_DNA"/>
</dbReference>